<dbReference type="InterPro" id="IPR046960">
    <property type="entry name" value="PPR_At4g14850-like_plant"/>
</dbReference>
<dbReference type="InterPro" id="IPR002885">
    <property type="entry name" value="PPR_rpt"/>
</dbReference>
<dbReference type="FunFam" id="1.25.40.10:FF:001086">
    <property type="entry name" value="Pentatricopeptide repeat-containing protein At4g33170"/>
    <property type="match status" value="1"/>
</dbReference>
<feature type="region of interest" description="Disordered" evidence="3">
    <location>
        <begin position="1"/>
        <end position="22"/>
    </location>
</feature>
<sequence length="839" mass="91928">MQLLPTRRHDRLPPPPPPRPPPPLLLAALRRSSATRNLRLCRATHALITTSGLTSALSLTNNLISTYSRCASLSDSDRLFHLSHKRDPVTWNALLSAYAFHGHTNDGLLLFRRMRRSSVQPTRLTFASVLNLCSSGPKPLLKSSEAIHCCILRSGCDSDSLVSGALVGSYVKLCQINSARYLFDGMSERDVVLWNVMISGYSKMGLVGEAFLLFSELHRSGLRPDDVSVRCVVDVGQVRAHGIKAGVFMDRISDVIVWNKAMSVHLKSGDGWSALRCFIEMRRSGAVHDDASFVVALSAAATMGCSIVGEQIHGFAVKTGSISGIPVANCLINMYAKTGWFDCALKIFGEMGGLDLVTWNLMISNSLHFGLAEQSVSFFFDMLWSGFRPDQFILASILRVCVDVKGGSSSLCEQIHVHAIKGGQLEDIFIQTALVGAYVKKNRMDDAERLYNKLDGFDTVACNAMISAYVTNGDGKKALNLFSSLHKSGARADESTLSTIFKACGAPIAFEKVKQVHAYAIKLSYDLNLRVASGILGSYIKCGDMYSGFTIFNCISDPDEITWTTMISGFVENGEDMRAFELYKQMRQSGFLPDEYTLATILKACSCLAALELGKQTHASTVKLNCASDAVVGTSIVDMYAKCGSLKDSDCHFQRMSSRSIASWNVMILGFAQHGYSEDALSLFEKMRSSGVTPDRITFVGVLSACSRSGLVYEAKAHFNSMNRDYNIEPEMEHYSCLVDVLGRAGLISEAETFIEAMPFNGSSSMYRTLLSACRIQGNAEAGHRVAKKLIELEPSDSSAYVLLSNVYASSNKWDEMADARQMMNGMSVRKNSGLSWIE</sequence>
<dbReference type="GO" id="GO:0003723">
    <property type="term" value="F:RNA binding"/>
    <property type="evidence" value="ECO:0007669"/>
    <property type="project" value="InterPro"/>
</dbReference>
<dbReference type="SUPFAM" id="SSF48452">
    <property type="entry name" value="TPR-like"/>
    <property type="match status" value="1"/>
</dbReference>
<feature type="compositionally biased region" description="Basic residues" evidence="3">
    <location>
        <begin position="1"/>
        <end position="10"/>
    </location>
</feature>
<feature type="repeat" description="PPR" evidence="2">
    <location>
        <begin position="458"/>
        <end position="492"/>
    </location>
</feature>
<dbReference type="FunFam" id="1.25.40.10:FF:000090">
    <property type="entry name" value="Pentatricopeptide repeat-containing protein, chloroplastic"/>
    <property type="match status" value="1"/>
</dbReference>
<reference evidence="4" key="1">
    <citation type="journal article" date="2023" name="Nat. Commun.">
        <title>Diploid and tetraploid genomes of Acorus and the evolution of monocots.</title>
        <authorList>
            <person name="Ma L."/>
            <person name="Liu K.W."/>
            <person name="Li Z."/>
            <person name="Hsiao Y.Y."/>
            <person name="Qi Y."/>
            <person name="Fu T."/>
            <person name="Tang G.D."/>
            <person name="Zhang D."/>
            <person name="Sun W.H."/>
            <person name="Liu D.K."/>
            <person name="Li Y."/>
            <person name="Chen G.Z."/>
            <person name="Liu X.D."/>
            <person name="Liao X.Y."/>
            <person name="Jiang Y.T."/>
            <person name="Yu X."/>
            <person name="Hao Y."/>
            <person name="Huang J."/>
            <person name="Zhao X.W."/>
            <person name="Ke S."/>
            <person name="Chen Y.Y."/>
            <person name="Wu W.L."/>
            <person name="Hsu J.L."/>
            <person name="Lin Y.F."/>
            <person name="Huang M.D."/>
            <person name="Li C.Y."/>
            <person name="Huang L."/>
            <person name="Wang Z.W."/>
            <person name="Zhao X."/>
            <person name="Zhong W.Y."/>
            <person name="Peng D.H."/>
            <person name="Ahmad S."/>
            <person name="Lan S."/>
            <person name="Zhang J.S."/>
            <person name="Tsai W.C."/>
            <person name="Van de Peer Y."/>
            <person name="Liu Z.J."/>
        </authorList>
    </citation>
    <scope>NUCLEOTIDE SEQUENCE</scope>
    <source>
        <strain evidence="4">SCP</strain>
    </source>
</reference>
<evidence type="ECO:0000256" key="3">
    <source>
        <dbReference type="SAM" id="MobiDB-lite"/>
    </source>
</evidence>
<comment type="caution">
    <text evidence="4">The sequence shown here is derived from an EMBL/GenBank/DDBJ whole genome shotgun (WGS) entry which is preliminary data.</text>
</comment>
<dbReference type="PANTHER" id="PTHR47926">
    <property type="entry name" value="PENTATRICOPEPTIDE REPEAT-CONTAINING PROTEIN"/>
    <property type="match status" value="1"/>
</dbReference>
<evidence type="ECO:0000313" key="5">
    <source>
        <dbReference type="Proteomes" id="UP001179952"/>
    </source>
</evidence>
<name>A0AAV9BRD6_ACOGR</name>
<reference evidence="4" key="2">
    <citation type="submission" date="2023-06" db="EMBL/GenBank/DDBJ databases">
        <authorList>
            <person name="Ma L."/>
            <person name="Liu K.-W."/>
            <person name="Li Z."/>
            <person name="Hsiao Y.-Y."/>
            <person name="Qi Y."/>
            <person name="Fu T."/>
            <person name="Tang G."/>
            <person name="Zhang D."/>
            <person name="Sun W.-H."/>
            <person name="Liu D.-K."/>
            <person name="Li Y."/>
            <person name="Chen G.-Z."/>
            <person name="Liu X.-D."/>
            <person name="Liao X.-Y."/>
            <person name="Jiang Y.-T."/>
            <person name="Yu X."/>
            <person name="Hao Y."/>
            <person name="Huang J."/>
            <person name="Zhao X.-W."/>
            <person name="Ke S."/>
            <person name="Chen Y.-Y."/>
            <person name="Wu W.-L."/>
            <person name="Hsu J.-L."/>
            <person name="Lin Y.-F."/>
            <person name="Huang M.-D."/>
            <person name="Li C.-Y."/>
            <person name="Huang L."/>
            <person name="Wang Z.-W."/>
            <person name="Zhao X."/>
            <person name="Zhong W.-Y."/>
            <person name="Peng D.-H."/>
            <person name="Ahmad S."/>
            <person name="Lan S."/>
            <person name="Zhang J.-S."/>
            <person name="Tsai W.-C."/>
            <person name="Van De Peer Y."/>
            <person name="Liu Z.-J."/>
        </authorList>
    </citation>
    <scope>NUCLEOTIDE SEQUENCE</scope>
    <source>
        <strain evidence="4">SCP</strain>
        <tissue evidence="4">Leaves</tissue>
    </source>
</reference>
<evidence type="ECO:0000256" key="1">
    <source>
        <dbReference type="ARBA" id="ARBA00022737"/>
    </source>
</evidence>
<dbReference type="GO" id="GO:0009451">
    <property type="term" value="P:RNA modification"/>
    <property type="evidence" value="ECO:0007669"/>
    <property type="project" value="InterPro"/>
</dbReference>
<accession>A0AAV9BRD6</accession>
<feature type="repeat" description="PPR" evidence="2">
    <location>
        <begin position="559"/>
        <end position="593"/>
    </location>
</feature>
<dbReference type="FunFam" id="1.25.40.10:FF:000351">
    <property type="entry name" value="Pentatricopeptide repeat-containing protein"/>
    <property type="match status" value="1"/>
</dbReference>
<feature type="repeat" description="PPR" evidence="2">
    <location>
        <begin position="87"/>
        <end position="121"/>
    </location>
</feature>
<dbReference type="InterPro" id="IPR011990">
    <property type="entry name" value="TPR-like_helical_dom_sf"/>
</dbReference>
<proteinExistence type="predicted"/>
<evidence type="ECO:0000313" key="4">
    <source>
        <dbReference type="EMBL" id="KAK1278419.1"/>
    </source>
</evidence>
<evidence type="ECO:0000256" key="2">
    <source>
        <dbReference type="PROSITE-ProRule" id="PRU00708"/>
    </source>
</evidence>
<dbReference type="NCBIfam" id="TIGR00756">
    <property type="entry name" value="PPR"/>
    <property type="match status" value="6"/>
</dbReference>
<protein>
    <submittedName>
        <fullName evidence="4">Pentatricopeptide repeat-containing protein</fullName>
    </submittedName>
</protein>
<feature type="repeat" description="PPR" evidence="2">
    <location>
        <begin position="660"/>
        <end position="694"/>
    </location>
</feature>
<feature type="repeat" description="PPR" evidence="2">
    <location>
        <begin position="190"/>
        <end position="224"/>
    </location>
</feature>
<feature type="compositionally biased region" description="Pro residues" evidence="3">
    <location>
        <begin position="13"/>
        <end position="22"/>
    </location>
</feature>
<dbReference type="Proteomes" id="UP001179952">
    <property type="component" value="Unassembled WGS sequence"/>
</dbReference>
<gene>
    <name evidence="4" type="ORF">QJS04_geneDACA017139</name>
</gene>
<keyword evidence="1" id="KW-0677">Repeat</keyword>
<dbReference type="EMBL" id="JAUJYN010000002">
    <property type="protein sequence ID" value="KAK1278419.1"/>
    <property type="molecule type" value="Genomic_DNA"/>
</dbReference>
<dbReference type="Pfam" id="PF20431">
    <property type="entry name" value="E_motif"/>
    <property type="match status" value="1"/>
</dbReference>
<dbReference type="AlphaFoldDB" id="A0AAV9BRD6"/>
<dbReference type="Pfam" id="PF13041">
    <property type="entry name" value="PPR_2"/>
    <property type="match status" value="5"/>
</dbReference>
<organism evidence="4 5">
    <name type="scientific">Acorus gramineus</name>
    <name type="common">Dwarf sweet flag</name>
    <dbReference type="NCBI Taxonomy" id="55184"/>
    <lineage>
        <taxon>Eukaryota</taxon>
        <taxon>Viridiplantae</taxon>
        <taxon>Streptophyta</taxon>
        <taxon>Embryophyta</taxon>
        <taxon>Tracheophyta</taxon>
        <taxon>Spermatophyta</taxon>
        <taxon>Magnoliopsida</taxon>
        <taxon>Liliopsida</taxon>
        <taxon>Acoraceae</taxon>
        <taxon>Acorus</taxon>
    </lineage>
</organism>
<keyword evidence="5" id="KW-1185">Reference proteome</keyword>
<dbReference type="Gene3D" id="1.25.40.10">
    <property type="entry name" value="Tetratricopeptide repeat domain"/>
    <property type="match status" value="7"/>
</dbReference>
<dbReference type="PROSITE" id="PS51375">
    <property type="entry name" value="PPR"/>
    <property type="match status" value="6"/>
</dbReference>
<dbReference type="PANTHER" id="PTHR47926:SF543">
    <property type="entry name" value="(WILD MALAYSIAN BANANA) HYPOTHETICAL PROTEIN"/>
    <property type="match status" value="1"/>
</dbReference>
<feature type="repeat" description="PPR" evidence="2">
    <location>
        <begin position="355"/>
        <end position="389"/>
    </location>
</feature>
<dbReference type="Pfam" id="PF01535">
    <property type="entry name" value="PPR"/>
    <property type="match status" value="5"/>
</dbReference>
<dbReference type="InterPro" id="IPR046848">
    <property type="entry name" value="E_motif"/>
</dbReference>